<feature type="active site" evidence="8">
    <location>
        <position position="187"/>
    </location>
</feature>
<evidence type="ECO:0000259" key="9">
    <source>
        <dbReference type="Pfam" id="PF03446"/>
    </source>
</evidence>
<feature type="domain" description="6-phosphogluconate dehydrogenase NADP-binding" evidence="9">
    <location>
        <begin position="7"/>
        <end position="178"/>
    </location>
</feature>
<feature type="domain" description="3-hydroxyisobutyrate dehydrogenase-like NAD-binding" evidence="10">
    <location>
        <begin position="183"/>
        <end position="296"/>
    </location>
</feature>
<dbReference type="InterPro" id="IPR015815">
    <property type="entry name" value="HIBADH-related"/>
</dbReference>
<reference evidence="11 12" key="1">
    <citation type="journal article" date="2012" name="PLoS Pathog.">
        <title>Diverse lifestyles and strategies of plant pathogenesis encoded in the genomes of eighteen Dothideomycetes fungi.</title>
        <authorList>
            <person name="Ohm R.A."/>
            <person name="Feau N."/>
            <person name="Henrissat B."/>
            <person name="Schoch C.L."/>
            <person name="Horwitz B.A."/>
            <person name="Barry K.W."/>
            <person name="Condon B.J."/>
            <person name="Copeland A.C."/>
            <person name="Dhillon B."/>
            <person name="Glaser F."/>
            <person name="Hesse C.N."/>
            <person name="Kosti I."/>
            <person name="LaButti K."/>
            <person name="Lindquist E.A."/>
            <person name="Lucas S."/>
            <person name="Salamov A.A."/>
            <person name="Bradshaw R.E."/>
            <person name="Ciuffetti L."/>
            <person name="Hamelin R.C."/>
            <person name="Kema G.H.J."/>
            <person name="Lawrence C."/>
            <person name="Scott J.A."/>
            <person name="Spatafora J.W."/>
            <person name="Turgeon B.G."/>
            <person name="de Wit P.J.G.M."/>
            <person name="Zhong S."/>
            <person name="Goodwin S.B."/>
            <person name="Grigoriev I.V."/>
        </authorList>
    </citation>
    <scope>NUCLEOTIDE SEQUENCE [LARGE SCALE GENOMIC DNA]</scope>
    <source>
        <strain evidence="11 12">SO2202</strain>
    </source>
</reference>
<keyword evidence="12" id="KW-1185">Reference proteome</keyword>
<dbReference type="GeneID" id="27906233"/>
<keyword evidence="5" id="KW-0560">Oxidoreductase</keyword>
<dbReference type="GO" id="GO:0005739">
    <property type="term" value="C:mitochondrion"/>
    <property type="evidence" value="ECO:0007669"/>
    <property type="project" value="TreeGrafter"/>
</dbReference>
<comment type="catalytic activity">
    <reaction evidence="7">
        <text>3-hydroxy-2-methylpropanoate + NAD(+) = 2-methyl-3-oxopropanoate + NADH + H(+)</text>
        <dbReference type="Rhea" id="RHEA:17681"/>
        <dbReference type="ChEBI" id="CHEBI:11805"/>
        <dbReference type="ChEBI" id="CHEBI:15378"/>
        <dbReference type="ChEBI" id="CHEBI:57540"/>
        <dbReference type="ChEBI" id="CHEBI:57700"/>
        <dbReference type="ChEBI" id="CHEBI:57945"/>
        <dbReference type="EC" id="1.1.1.31"/>
    </reaction>
</comment>
<dbReference type="Gene3D" id="1.10.1040.10">
    <property type="entry name" value="N-(1-d-carboxylethyl)-l-norvaline Dehydrogenase, domain 2"/>
    <property type="match status" value="1"/>
</dbReference>
<dbReference type="InterPro" id="IPR013328">
    <property type="entry name" value="6PGD_dom2"/>
</dbReference>
<dbReference type="HOGENOM" id="CLU_035117_6_1_1"/>
<evidence type="ECO:0000256" key="8">
    <source>
        <dbReference type="PIRSR" id="PIRSR000103-1"/>
    </source>
</evidence>
<dbReference type="OMA" id="ICENARE"/>
<evidence type="ECO:0000256" key="1">
    <source>
        <dbReference type="ARBA" id="ARBA00005109"/>
    </source>
</evidence>
<keyword evidence="4" id="KW-0101">Branched-chain amino acid catabolism</keyword>
<evidence type="ECO:0000313" key="12">
    <source>
        <dbReference type="Proteomes" id="UP000016931"/>
    </source>
</evidence>
<dbReference type="SUPFAM" id="SSF48179">
    <property type="entry name" value="6-phosphogluconate dehydrogenase C-terminal domain-like"/>
    <property type="match status" value="1"/>
</dbReference>
<dbReference type="FunFam" id="1.10.1040.10:FF:000006">
    <property type="entry name" value="3-hydroxyisobutyrate dehydrogenase"/>
    <property type="match status" value="1"/>
</dbReference>
<evidence type="ECO:0000259" key="10">
    <source>
        <dbReference type="Pfam" id="PF14833"/>
    </source>
</evidence>
<dbReference type="Pfam" id="PF03446">
    <property type="entry name" value="NAD_binding_2"/>
    <property type="match status" value="1"/>
</dbReference>
<dbReference type="GO" id="GO:0050661">
    <property type="term" value="F:NADP binding"/>
    <property type="evidence" value="ECO:0007669"/>
    <property type="project" value="InterPro"/>
</dbReference>
<gene>
    <name evidence="11" type="ORF">SEPMUDRAFT_49060</name>
</gene>
<dbReference type="SUPFAM" id="SSF51735">
    <property type="entry name" value="NAD(P)-binding Rossmann-fold domains"/>
    <property type="match status" value="1"/>
</dbReference>
<comment type="similarity">
    <text evidence="2">Belongs to the HIBADH-related family. 3-hydroxyisobutyrate dehydrogenase subfamily.</text>
</comment>
<evidence type="ECO:0000256" key="6">
    <source>
        <dbReference type="ARBA" id="ARBA00023027"/>
    </source>
</evidence>
<evidence type="ECO:0000256" key="3">
    <source>
        <dbReference type="ARBA" id="ARBA00012991"/>
    </source>
</evidence>
<sequence>MSDTSTNVGFIGLGVMGYPMAQNLLSKLPARSSMSIFDISDDTLSRFQADANSEHLSICKSSRQVAEQCNVIFTMVPEGKHVRQAYLDPNEGLIAANLDGKMLIDLSTIDVQTSNHVRTEITTKFPSARFYDAPVSGGSLGAAKASLTLMLGASPDDPKVDELKRLLSSMGKSIFCCGGPSMGLVAKLCNNYCSGLIALATSEAMNLGIKSGMDPRILASVFSTSTAQSTINDVWNPVPGVCPAAPASNDYQGGFKIQLMAKDFGLAVDAAKSVNATLLLGSTGLQAYVDASKDSRCENRDSRVVFRYIGGDEDWAAKIKS</sequence>
<dbReference type="Gene3D" id="3.40.50.720">
    <property type="entry name" value="NAD(P)-binding Rossmann-like Domain"/>
    <property type="match status" value="1"/>
</dbReference>
<dbReference type="STRING" id="692275.N1QF85"/>
<dbReference type="GO" id="GO:0006574">
    <property type="term" value="P:L-valine catabolic process"/>
    <property type="evidence" value="ECO:0007669"/>
    <property type="project" value="TreeGrafter"/>
</dbReference>
<dbReference type="InterPro" id="IPR002204">
    <property type="entry name" value="3-OH-isobutyrate_DH-rel_CS"/>
</dbReference>
<dbReference type="EC" id="1.1.1.31" evidence="3"/>
<dbReference type="InterPro" id="IPR008927">
    <property type="entry name" value="6-PGluconate_DH-like_C_sf"/>
</dbReference>
<proteinExistence type="inferred from homology"/>
<dbReference type="PANTHER" id="PTHR22981">
    <property type="entry name" value="3-HYDROXYISOBUTYRATE DEHYDROGENASE-RELATED"/>
    <property type="match status" value="1"/>
</dbReference>
<dbReference type="InterPro" id="IPR006115">
    <property type="entry name" value="6PGDH_NADP-bd"/>
</dbReference>
<dbReference type="Proteomes" id="UP000016931">
    <property type="component" value="Unassembled WGS sequence"/>
</dbReference>
<dbReference type="RefSeq" id="XP_016758488.1">
    <property type="nucleotide sequence ID" value="XM_016909096.1"/>
</dbReference>
<evidence type="ECO:0000256" key="7">
    <source>
        <dbReference type="ARBA" id="ARBA00049197"/>
    </source>
</evidence>
<name>N1QF85_SPHMS</name>
<dbReference type="InterPro" id="IPR029154">
    <property type="entry name" value="HIBADH-like_NADP-bd"/>
</dbReference>
<evidence type="ECO:0000313" key="11">
    <source>
        <dbReference type="EMBL" id="EMF10367.1"/>
    </source>
</evidence>
<evidence type="ECO:0000256" key="2">
    <source>
        <dbReference type="ARBA" id="ARBA00006013"/>
    </source>
</evidence>
<dbReference type="Pfam" id="PF14833">
    <property type="entry name" value="NAD_binding_11"/>
    <property type="match status" value="1"/>
</dbReference>
<dbReference type="PROSITE" id="PS00895">
    <property type="entry name" value="3_HYDROXYISOBUT_DH"/>
    <property type="match status" value="1"/>
</dbReference>
<keyword evidence="6" id="KW-0520">NAD</keyword>
<dbReference type="OrthoDB" id="21615at2759"/>
<dbReference type="AlphaFoldDB" id="N1QF85"/>
<dbReference type="PANTHER" id="PTHR22981:SF81">
    <property type="entry name" value="DEHYDROGENASE, PUTATIVE-RELATED"/>
    <property type="match status" value="1"/>
</dbReference>
<dbReference type="InterPro" id="IPR036291">
    <property type="entry name" value="NAD(P)-bd_dom_sf"/>
</dbReference>
<dbReference type="eggNOG" id="KOG0409">
    <property type="taxonomic scope" value="Eukaryota"/>
</dbReference>
<organism evidence="11 12">
    <name type="scientific">Sphaerulina musiva (strain SO2202)</name>
    <name type="common">Poplar stem canker fungus</name>
    <name type="synonym">Septoria musiva</name>
    <dbReference type="NCBI Taxonomy" id="692275"/>
    <lineage>
        <taxon>Eukaryota</taxon>
        <taxon>Fungi</taxon>
        <taxon>Dikarya</taxon>
        <taxon>Ascomycota</taxon>
        <taxon>Pezizomycotina</taxon>
        <taxon>Dothideomycetes</taxon>
        <taxon>Dothideomycetidae</taxon>
        <taxon>Mycosphaerellales</taxon>
        <taxon>Mycosphaerellaceae</taxon>
        <taxon>Sphaerulina</taxon>
    </lineage>
</organism>
<accession>N1QF85</accession>
<evidence type="ECO:0000256" key="5">
    <source>
        <dbReference type="ARBA" id="ARBA00023002"/>
    </source>
</evidence>
<dbReference type="EMBL" id="KB456267">
    <property type="protein sequence ID" value="EMF10367.1"/>
    <property type="molecule type" value="Genomic_DNA"/>
</dbReference>
<evidence type="ECO:0000256" key="4">
    <source>
        <dbReference type="ARBA" id="ARBA00022456"/>
    </source>
</evidence>
<dbReference type="GO" id="GO:0051287">
    <property type="term" value="F:NAD binding"/>
    <property type="evidence" value="ECO:0007669"/>
    <property type="project" value="InterPro"/>
</dbReference>
<comment type="pathway">
    <text evidence="1">Amino-acid degradation; L-valine degradation.</text>
</comment>
<dbReference type="PIRSF" id="PIRSF000103">
    <property type="entry name" value="HIBADH"/>
    <property type="match status" value="1"/>
</dbReference>
<protein>
    <recommendedName>
        <fullName evidence="3">3-hydroxyisobutyrate dehydrogenase</fullName>
        <ecNumber evidence="3">1.1.1.31</ecNumber>
    </recommendedName>
</protein>
<dbReference type="GO" id="GO:0008442">
    <property type="term" value="F:3-hydroxyisobutyrate dehydrogenase activity"/>
    <property type="evidence" value="ECO:0007669"/>
    <property type="project" value="UniProtKB-EC"/>
</dbReference>